<protein>
    <submittedName>
        <fullName evidence="8">Uncharacterized protein</fullName>
    </submittedName>
</protein>
<evidence type="ECO:0000256" key="5">
    <source>
        <dbReference type="ARBA" id="ARBA00022989"/>
    </source>
</evidence>
<feature type="transmembrane region" description="Helical" evidence="7">
    <location>
        <begin position="91"/>
        <end position="114"/>
    </location>
</feature>
<feature type="transmembrane region" description="Helical" evidence="7">
    <location>
        <begin position="245"/>
        <end position="267"/>
    </location>
</feature>
<keyword evidence="3" id="KW-1003">Cell membrane</keyword>
<organism evidence="8 9">
    <name type="scientific">Pseudovibrio denitrificans</name>
    <dbReference type="NCBI Taxonomy" id="258256"/>
    <lineage>
        <taxon>Bacteria</taxon>
        <taxon>Pseudomonadati</taxon>
        <taxon>Pseudomonadota</taxon>
        <taxon>Alphaproteobacteria</taxon>
        <taxon>Hyphomicrobiales</taxon>
        <taxon>Stappiaceae</taxon>
        <taxon>Pseudovibrio</taxon>
    </lineage>
</organism>
<feature type="transmembrane region" description="Helical" evidence="7">
    <location>
        <begin position="274"/>
        <end position="297"/>
    </location>
</feature>
<dbReference type="PANTHER" id="PTHR36838:SF1">
    <property type="entry name" value="SLR1864 PROTEIN"/>
    <property type="match status" value="1"/>
</dbReference>
<evidence type="ECO:0000256" key="4">
    <source>
        <dbReference type="ARBA" id="ARBA00022692"/>
    </source>
</evidence>
<accession>A0A1I7CA46</accession>
<evidence type="ECO:0000313" key="8">
    <source>
        <dbReference type="EMBL" id="SFT96299.1"/>
    </source>
</evidence>
<gene>
    <name evidence="8" type="ORF">SAMN05444141_105366</name>
</gene>
<feature type="transmembrane region" description="Helical" evidence="7">
    <location>
        <begin position="57"/>
        <end position="79"/>
    </location>
</feature>
<keyword evidence="5 7" id="KW-1133">Transmembrane helix</keyword>
<feature type="transmembrane region" description="Helical" evidence="7">
    <location>
        <begin position="126"/>
        <end position="147"/>
    </location>
</feature>
<evidence type="ECO:0000256" key="3">
    <source>
        <dbReference type="ARBA" id="ARBA00022475"/>
    </source>
</evidence>
<keyword evidence="9" id="KW-1185">Reference proteome</keyword>
<evidence type="ECO:0000256" key="2">
    <source>
        <dbReference type="ARBA" id="ARBA00022448"/>
    </source>
</evidence>
<reference evidence="9" key="1">
    <citation type="submission" date="2016-10" db="EMBL/GenBank/DDBJ databases">
        <authorList>
            <person name="Varghese N."/>
            <person name="Submissions S."/>
        </authorList>
    </citation>
    <scope>NUCLEOTIDE SEQUENCE [LARGE SCALE GENOMIC DNA]</scope>
    <source>
        <strain evidence="9">DSM 17465</strain>
    </source>
</reference>
<evidence type="ECO:0000256" key="7">
    <source>
        <dbReference type="SAM" id="Phobius"/>
    </source>
</evidence>
<dbReference type="RefSeq" id="WP_054783128.1">
    <property type="nucleotide sequence ID" value="NZ_FPBD01000005.1"/>
</dbReference>
<dbReference type="GO" id="GO:0055085">
    <property type="term" value="P:transmembrane transport"/>
    <property type="evidence" value="ECO:0007669"/>
    <property type="project" value="InterPro"/>
</dbReference>
<dbReference type="PANTHER" id="PTHR36838">
    <property type="entry name" value="AUXIN EFFLUX CARRIER FAMILY PROTEIN"/>
    <property type="match status" value="1"/>
</dbReference>
<feature type="transmembrane region" description="Helical" evidence="7">
    <location>
        <begin position="185"/>
        <end position="205"/>
    </location>
</feature>
<dbReference type="EMBL" id="FPBD01000005">
    <property type="protein sequence ID" value="SFT96299.1"/>
    <property type="molecule type" value="Genomic_DNA"/>
</dbReference>
<sequence length="301" mass="32198">MAEIVLIVFCLVIGIVLRLTKALPDSATKVFGGWVIYVALPAMAIKNVHGVTVSADWWFAAATPWIGVGFAILFFVPIGKYFKWSWQRIGALLLVAGWANTSFVGLPMISALAGSQYLGVGLVIDLFGSYLALSILGISIATVASAGAFELPVIVRRILTFPPFWAIIVALATNHLGRPIWIDDVVGTLADTLTPMALAAVGFALRLEHLKGRWAPIGLALTFSLVLAPLFLYLVYAGLGQLENNIARIALLEMAMPPMLGASLIALQYNLESELVAATIGVGVPLSLATASLWWFFVFAG</sequence>
<evidence type="ECO:0000256" key="6">
    <source>
        <dbReference type="ARBA" id="ARBA00023136"/>
    </source>
</evidence>
<dbReference type="Proteomes" id="UP000183371">
    <property type="component" value="Unassembled WGS sequence"/>
</dbReference>
<keyword evidence="2" id="KW-0813">Transport</keyword>
<keyword evidence="6 7" id="KW-0472">Membrane</keyword>
<comment type="subcellular location">
    <subcellularLocation>
        <location evidence="1">Membrane</location>
        <topology evidence="1">Multi-pass membrane protein</topology>
    </subcellularLocation>
</comment>
<dbReference type="InterPro" id="IPR004776">
    <property type="entry name" value="Mem_transp_PIN-like"/>
</dbReference>
<evidence type="ECO:0000313" key="9">
    <source>
        <dbReference type="Proteomes" id="UP000183371"/>
    </source>
</evidence>
<feature type="transmembrane region" description="Helical" evidence="7">
    <location>
        <begin position="217"/>
        <end position="239"/>
    </location>
</feature>
<keyword evidence="4 7" id="KW-0812">Transmembrane</keyword>
<dbReference type="GO" id="GO:0016020">
    <property type="term" value="C:membrane"/>
    <property type="evidence" value="ECO:0007669"/>
    <property type="project" value="UniProtKB-SubCell"/>
</dbReference>
<dbReference type="Pfam" id="PF03547">
    <property type="entry name" value="Mem_trans"/>
    <property type="match status" value="1"/>
</dbReference>
<evidence type="ECO:0000256" key="1">
    <source>
        <dbReference type="ARBA" id="ARBA00004141"/>
    </source>
</evidence>
<feature type="transmembrane region" description="Helical" evidence="7">
    <location>
        <begin position="154"/>
        <end position="173"/>
    </location>
</feature>
<dbReference type="AlphaFoldDB" id="A0A1I7CA46"/>
<name>A0A1I7CA46_9HYPH</name>
<proteinExistence type="predicted"/>